<evidence type="ECO:0000256" key="5">
    <source>
        <dbReference type="SAM" id="Phobius"/>
    </source>
</evidence>
<feature type="transmembrane region" description="Helical" evidence="5">
    <location>
        <begin position="241"/>
        <end position="260"/>
    </location>
</feature>
<feature type="transmembrane region" description="Helical" evidence="5">
    <location>
        <begin position="54"/>
        <end position="73"/>
    </location>
</feature>
<reference evidence="6 7" key="1">
    <citation type="submission" date="2016-03" db="EMBL/GenBank/DDBJ databases">
        <authorList>
            <person name="Ploux O."/>
        </authorList>
    </citation>
    <scope>NUCLEOTIDE SEQUENCE [LARGE SCALE GENOMIC DNA]</scope>
    <source>
        <strain evidence="6 7">UAMH 11012</strain>
    </source>
</reference>
<evidence type="ECO:0000256" key="2">
    <source>
        <dbReference type="ARBA" id="ARBA00022692"/>
    </source>
</evidence>
<dbReference type="GO" id="GO:0016020">
    <property type="term" value="C:membrane"/>
    <property type="evidence" value="ECO:0007669"/>
    <property type="project" value="UniProtKB-SubCell"/>
</dbReference>
<dbReference type="STRING" id="576137.A0A1L7XCH0"/>
<keyword evidence="2 5" id="KW-0812">Transmembrane</keyword>
<dbReference type="EMBL" id="FJOG01000021">
    <property type="protein sequence ID" value="CZR62696.1"/>
    <property type="molecule type" value="Genomic_DNA"/>
</dbReference>
<feature type="transmembrane region" description="Helical" evidence="5">
    <location>
        <begin position="203"/>
        <end position="221"/>
    </location>
</feature>
<dbReference type="Pfam" id="PF04479">
    <property type="entry name" value="RTA1"/>
    <property type="match status" value="1"/>
</dbReference>
<dbReference type="InterPro" id="IPR007568">
    <property type="entry name" value="RTA1"/>
</dbReference>
<feature type="transmembrane region" description="Helical" evidence="5">
    <location>
        <begin position="85"/>
        <end position="104"/>
    </location>
</feature>
<organism evidence="6 7">
    <name type="scientific">Phialocephala subalpina</name>
    <dbReference type="NCBI Taxonomy" id="576137"/>
    <lineage>
        <taxon>Eukaryota</taxon>
        <taxon>Fungi</taxon>
        <taxon>Dikarya</taxon>
        <taxon>Ascomycota</taxon>
        <taxon>Pezizomycotina</taxon>
        <taxon>Leotiomycetes</taxon>
        <taxon>Helotiales</taxon>
        <taxon>Mollisiaceae</taxon>
        <taxon>Phialocephala</taxon>
        <taxon>Phialocephala fortinii species complex</taxon>
    </lineage>
</organism>
<dbReference type="AlphaFoldDB" id="A0A1L7XCH0"/>
<keyword evidence="4 5" id="KW-0472">Membrane</keyword>
<feature type="transmembrane region" description="Helical" evidence="5">
    <location>
        <begin position="125"/>
        <end position="149"/>
    </location>
</feature>
<protein>
    <submittedName>
        <fullName evidence="6">Related to RTA1 domain protein</fullName>
    </submittedName>
</protein>
<dbReference type="PANTHER" id="PTHR31465">
    <property type="entry name" value="PROTEIN RTA1-RELATED"/>
    <property type="match status" value="1"/>
</dbReference>
<feature type="transmembrane region" description="Helical" evidence="5">
    <location>
        <begin position="27"/>
        <end position="47"/>
    </location>
</feature>
<feature type="transmembrane region" description="Helical" evidence="5">
    <location>
        <begin position="161"/>
        <end position="182"/>
    </location>
</feature>
<sequence length="286" mass="32034">MAILARGDVLESHDGYYLWNYIPSEPAAGIFAALFLIATAAHGYKVWTTKAKFCYAFTIGCFLEFVGYCARASAHNKTGKLMPYIIQNFFILVSPALFAASIYMTLGRIIRSIGAEKYSVIRVNWLTKTFVCGDILSFMVQGGSAGLMFSASTVKMGEAMVVGGLFIQIVMFGLFALTAVIFQSRLRKNPTPASYSADIPWKQSLHMLYAVSALIMVRSIFRVVEYLMGQGGYPLKHEWTLYIFDSVLMFAVTVIFYFRYPNELERGVDRDSANVQMVPQEVYSKV</sequence>
<comment type="subcellular location">
    <subcellularLocation>
        <location evidence="1">Membrane</location>
        <topology evidence="1">Multi-pass membrane protein</topology>
    </subcellularLocation>
</comment>
<evidence type="ECO:0000313" key="6">
    <source>
        <dbReference type="EMBL" id="CZR62696.1"/>
    </source>
</evidence>
<keyword evidence="3 5" id="KW-1133">Transmembrane helix</keyword>
<evidence type="ECO:0000256" key="3">
    <source>
        <dbReference type="ARBA" id="ARBA00022989"/>
    </source>
</evidence>
<evidence type="ECO:0000256" key="4">
    <source>
        <dbReference type="ARBA" id="ARBA00023136"/>
    </source>
</evidence>
<proteinExistence type="predicted"/>
<accession>A0A1L7XCH0</accession>
<dbReference type="Proteomes" id="UP000184330">
    <property type="component" value="Unassembled WGS sequence"/>
</dbReference>
<keyword evidence="7" id="KW-1185">Reference proteome</keyword>
<name>A0A1L7XCH0_9HELO</name>
<dbReference type="OrthoDB" id="3358017at2759"/>
<gene>
    <name evidence="6" type="ORF">PAC_12593</name>
</gene>
<dbReference type="PANTHER" id="PTHR31465:SF27">
    <property type="entry name" value="DOMAIN PROTEIN, PUTATIVE (AFU_ORTHOLOGUE AFUA_3G01030)-RELATED"/>
    <property type="match status" value="1"/>
</dbReference>
<evidence type="ECO:0000313" key="7">
    <source>
        <dbReference type="Proteomes" id="UP000184330"/>
    </source>
</evidence>
<evidence type="ECO:0000256" key="1">
    <source>
        <dbReference type="ARBA" id="ARBA00004141"/>
    </source>
</evidence>